<dbReference type="CDD" id="cd01012">
    <property type="entry name" value="YcaC_related"/>
    <property type="match status" value="1"/>
</dbReference>
<dbReference type="Proteomes" id="UP000095042">
    <property type="component" value="Unassembled WGS sequence"/>
</dbReference>
<evidence type="ECO:0000259" key="1">
    <source>
        <dbReference type="Pfam" id="PF00857"/>
    </source>
</evidence>
<evidence type="ECO:0000313" key="3">
    <source>
        <dbReference type="Proteomes" id="UP000095042"/>
    </source>
</evidence>
<dbReference type="SUPFAM" id="SSF52499">
    <property type="entry name" value="Isochorismatase-like hydrolases"/>
    <property type="match status" value="1"/>
</dbReference>
<dbReference type="AlphaFoldDB" id="A0A1E3WE14"/>
<protein>
    <recommendedName>
        <fullName evidence="1">Isochorismatase-like domain-containing protein</fullName>
    </recommendedName>
</protein>
<feature type="domain" description="Isochorismatase-like" evidence="1">
    <location>
        <begin position="8"/>
        <end position="157"/>
    </location>
</feature>
<dbReference type="InterPro" id="IPR036380">
    <property type="entry name" value="Isochorismatase-like_sf"/>
</dbReference>
<gene>
    <name evidence="2" type="ORF">AUC71_06065</name>
</gene>
<dbReference type="PANTHER" id="PTHR14119">
    <property type="entry name" value="HYDROLASE"/>
    <property type="match status" value="1"/>
</dbReference>
<dbReference type="PANTHER" id="PTHR14119:SF3">
    <property type="entry name" value="ISOCHORISMATASE DOMAIN-CONTAINING PROTEIN 2"/>
    <property type="match status" value="1"/>
</dbReference>
<comment type="caution">
    <text evidence="2">The sequence shown here is derived from an EMBL/GenBank/DDBJ whole genome shotgun (WGS) entry which is preliminary data.</text>
</comment>
<dbReference type="InterPro" id="IPR050993">
    <property type="entry name" value="Isochorismatase_domain"/>
</dbReference>
<reference evidence="2 3" key="1">
    <citation type="journal article" date="2016" name="Environ. Microbiol.">
        <title>New Methyloceanibacter diversity from North Sea sediments includes methanotroph containing solely the soluble methane monooxygenase.</title>
        <authorList>
            <person name="Vekeman B."/>
            <person name="Kerckhof F.M."/>
            <person name="Cremers G."/>
            <person name="de Vos P."/>
            <person name="Vandamme P."/>
            <person name="Boon N."/>
            <person name="Op den Camp H.J."/>
            <person name="Heylen K."/>
        </authorList>
    </citation>
    <scope>NUCLEOTIDE SEQUENCE [LARGE SCALE GENOMIC DNA]</scope>
    <source>
        <strain evidence="2 3">R-67177</strain>
    </source>
</reference>
<sequence length="182" mass="20027">MLIDRDKSLLLLVDMQERLLPAVVDGERTLRKAGLLAAAADRMNIPVLVSEHYPKGIGPTSEGLSCKVSANSFMQKIHFSCFAEDECRRRIVAAAREQVVVGGTETHVCVQQTALDLKQAGYDVFVAADATSSRHETDKTLAVARMRAAGIVIVSAEMVVFEWMRRADTPLFRELLALIKEA</sequence>
<dbReference type="OrthoDB" id="9796958at2"/>
<dbReference type="Pfam" id="PF00857">
    <property type="entry name" value="Isochorismatase"/>
    <property type="match status" value="1"/>
</dbReference>
<keyword evidence="3" id="KW-1185">Reference proteome</keyword>
<dbReference type="RefSeq" id="WP_069622725.1">
    <property type="nucleotide sequence ID" value="NZ_LPWD01000021.1"/>
</dbReference>
<dbReference type="Gene3D" id="3.40.50.850">
    <property type="entry name" value="Isochorismatase-like"/>
    <property type="match status" value="1"/>
</dbReference>
<name>A0A1E3WE14_9HYPH</name>
<dbReference type="EMBL" id="LPWD01000021">
    <property type="protein sequence ID" value="ODS04059.1"/>
    <property type="molecule type" value="Genomic_DNA"/>
</dbReference>
<organism evidence="2 3">
    <name type="scientific">Methyloceanibacter marginalis</name>
    <dbReference type="NCBI Taxonomy" id="1774971"/>
    <lineage>
        <taxon>Bacteria</taxon>
        <taxon>Pseudomonadati</taxon>
        <taxon>Pseudomonadota</taxon>
        <taxon>Alphaproteobacteria</taxon>
        <taxon>Hyphomicrobiales</taxon>
        <taxon>Hyphomicrobiaceae</taxon>
        <taxon>Methyloceanibacter</taxon>
    </lineage>
</organism>
<proteinExistence type="predicted"/>
<evidence type="ECO:0000313" key="2">
    <source>
        <dbReference type="EMBL" id="ODS04059.1"/>
    </source>
</evidence>
<accession>A0A1E3WE14</accession>
<dbReference type="InterPro" id="IPR000868">
    <property type="entry name" value="Isochorismatase-like_dom"/>
</dbReference>